<dbReference type="InterPro" id="IPR001328">
    <property type="entry name" value="Pept_tRNA_hydro"/>
</dbReference>
<feature type="site" description="Discriminates between blocked and unblocked aminoacyl-tRNA" evidence="7">
    <location>
        <position position="9"/>
    </location>
</feature>
<gene>
    <name evidence="7" type="primary">pth</name>
    <name evidence="8" type="ORF">UR53_C0001G0162</name>
</gene>
<dbReference type="GO" id="GO:0004045">
    <property type="term" value="F:peptidyl-tRNA hydrolase activity"/>
    <property type="evidence" value="ECO:0007669"/>
    <property type="project" value="UniProtKB-UniRule"/>
</dbReference>
<dbReference type="GO" id="GO:0005737">
    <property type="term" value="C:cytoplasm"/>
    <property type="evidence" value="ECO:0007669"/>
    <property type="project" value="UniProtKB-SubCell"/>
</dbReference>
<sequence>MKLIVGLGNPGKEYEKTRHNAGFIALQELAKEINANKFKFEKKFNAEICIGEFNDKKIILAKPQTFMNESGLAVQAITNFYKITPENLVVIHDEKDLPIGEYKIQTNRGSAGHNGVKSIIEHLGTKNFVRARIGVAPQTKEIKDTSDFVLGKFGKEEFKILDEVTQKIIEEIVKFV</sequence>
<feature type="active site" description="Proton acceptor" evidence="7">
    <location>
        <position position="19"/>
    </location>
</feature>
<keyword evidence="3 7" id="KW-0378">Hydrolase</keyword>
<evidence type="ECO:0000256" key="2">
    <source>
        <dbReference type="ARBA" id="ARBA00022555"/>
    </source>
</evidence>
<evidence type="ECO:0000256" key="4">
    <source>
        <dbReference type="ARBA" id="ARBA00022884"/>
    </source>
</evidence>
<keyword evidence="2 7" id="KW-0820">tRNA-binding</keyword>
<comment type="subcellular location">
    <subcellularLocation>
        <location evidence="7">Cytoplasm</location>
    </subcellularLocation>
</comment>
<evidence type="ECO:0000256" key="5">
    <source>
        <dbReference type="ARBA" id="ARBA00038063"/>
    </source>
</evidence>
<dbReference type="AlphaFoldDB" id="A0A0G0DX02"/>
<dbReference type="NCBIfam" id="TIGR00447">
    <property type="entry name" value="pth"/>
    <property type="match status" value="1"/>
</dbReference>
<comment type="caution">
    <text evidence="8">The sequence shown here is derived from an EMBL/GenBank/DDBJ whole genome shotgun (WGS) entry which is preliminary data.</text>
</comment>
<comment type="subunit">
    <text evidence="7">Monomer.</text>
</comment>
<dbReference type="GO" id="GO:0000049">
    <property type="term" value="F:tRNA binding"/>
    <property type="evidence" value="ECO:0007669"/>
    <property type="project" value="UniProtKB-UniRule"/>
</dbReference>
<dbReference type="EC" id="3.1.1.29" evidence="1 7"/>
<evidence type="ECO:0000256" key="1">
    <source>
        <dbReference type="ARBA" id="ARBA00013260"/>
    </source>
</evidence>
<evidence type="ECO:0000256" key="3">
    <source>
        <dbReference type="ARBA" id="ARBA00022801"/>
    </source>
</evidence>
<feature type="site" description="Stabilizes the basic form of H active site to accept a proton" evidence="7">
    <location>
        <position position="93"/>
    </location>
</feature>
<dbReference type="Pfam" id="PF01195">
    <property type="entry name" value="Pept_tRNA_hydro"/>
    <property type="match status" value="1"/>
</dbReference>
<dbReference type="Proteomes" id="UP000034927">
    <property type="component" value="Unassembled WGS sequence"/>
</dbReference>
<comment type="similarity">
    <text evidence="5 7">Belongs to the PTH family.</text>
</comment>
<feature type="binding site" evidence="7">
    <location>
        <position position="66"/>
    </location>
    <ligand>
        <name>tRNA</name>
        <dbReference type="ChEBI" id="CHEBI:17843"/>
    </ligand>
</feature>
<dbReference type="FunFam" id="3.40.50.1470:FF:000001">
    <property type="entry name" value="Peptidyl-tRNA hydrolase"/>
    <property type="match status" value="1"/>
</dbReference>
<feature type="binding site" evidence="7">
    <location>
        <position position="14"/>
    </location>
    <ligand>
        <name>tRNA</name>
        <dbReference type="ChEBI" id="CHEBI:17843"/>
    </ligand>
</feature>
<dbReference type="EMBL" id="LBPO01000001">
    <property type="protein sequence ID" value="KKP59662.1"/>
    <property type="molecule type" value="Genomic_DNA"/>
</dbReference>
<dbReference type="HAMAP" id="MF_00083">
    <property type="entry name" value="Pept_tRNA_hydro_bact"/>
    <property type="match status" value="1"/>
</dbReference>
<feature type="binding site" evidence="7">
    <location>
        <position position="114"/>
    </location>
    <ligand>
        <name>tRNA</name>
        <dbReference type="ChEBI" id="CHEBI:17843"/>
    </ligand>
</feature>
<dbReference type="InterPro" id="IPR018171">
    <property type="entry name" value="Pept_tRNA_hydro_CS"/>
</dbReference>
<evidence type="ECO:0000256" key="7">
    <source>
        <dbReference type="HAMAP-Rule" id="MF_00083"/>
    </source>
</evidence>
<feature type="binding site" evidence="7">
    <location>
        <position position="68"/>
    </location>
    <ligand>
        <name>tRNA</name>
        <dbReference type="ChEBI" id="CHEBI:17843"/>
    </ligand>
</feature>
<dbReference type="GO" id="GO:0072344">
    <property type="term" value="P:rescue of stalled ribosome"/>
    <property type="evidence" value="ECO:0007669"/>
    <property type="project" value="UniProtKB-UniRule"/>
</dbReference>
<dbReference type="PROSITE" id="PS01196">
    <property type="entry name" value="PEPT_TRNA_HYDROL_2"/>
    <property type="match status" value="1"/>
</dbReference>
<proteinExistence type="inferred from homology"/>
<name>A0A0G0DX02_9BACT</name>
<keyword evidence="7" id="KW-0963">Cytoplasm</keyword>
<dbReference type="Gene3D" id="3.40.50.1470">
    <property type="entry name" value="Peptidyl-tRNA hydrolase"/>
    <property type="match status" value="1"/>
</dbReference>
<dbReference type="PANTHER" id="PTHR17224">
    <property type="entry name" value="PEPTIDYL-TRNA HYDROLASE"/>
    <property type="match status" value="1"/>
</dbReference>
<reference evidence="8 9" key="1">
    <citation type="journal article" date="2015" name="Nature">
        <title>rRNA introns, odd ribosomes, and small enigmatic genomes across a large radiation of phyla.</title>
        <authorList>
            <person name="Brown C.T."/>
            <person name="Hug L.A."/>
            <person name="Thomas B.C."/>
            <person name="Sharon I."/>
            <person name="Castelle C.J."/>
            <person name="Singh A."/>
            <person name="Wilkins M.J."/>
            <person name="Williams K.H."/>
            <person name="Banfield J.F."/>
        </authorList>
    </citation>
    <scope>NUCLEOTIDE SEQUENCE [LARGE SCALE GENOMIC DNA]</scope>
</reference>
<dbReference type="CDD" id="cd00462">
    <property type="entry name" value="PTH"/>
    <property type="match status" value="1"/>
</dbReference>
<keyword evidence="4 7" id="KW-0694">RNA-binding</keyword>
<dbReference type="GO" id="GO:0006515">
    <property type="term" value="P:protein quality control for misfolded or incompletely synthesized proteins"/>
    <property type="evidence" value="ECO:0007669"/>
    <property type="project" value="UniProtKB-UniRule"/>
</dbReference>
<comment type="catalytic activity">
    <reaction evidence="7">
        <text>an N-acyl-L-alpha-aminoacyl-tRNA + H2O = an N-acyl-L-amino acid + a tRNA + H(+)</text>
        <dbReference type="Rhea" id="RHEA:54448"/>
        <dbReference type="Rhea" id="RHEA-COMP:10123"/>
        <dbReference type="Rhea" id="RHEA-COMP:13883"/>
        <dbReference type="ChEBI" id="CHEBI:15377"/>
        <dbReference type="ChEBI" id="CHEBI:15378"/>
        <dbReference type="ChEBI" id="CHEBI:59874"/>
        <dbReference type="ChEBI" id="CHEBI:78442"/>
        <dbReference type="ChEBI" id="CHEBI:138191"/>
        <dbReference type="EC" id="3.1.1.29"/>
    </reaction>
</comment>
<evidence type="ECO:0000313" key="8">
    <source>
        <dbReference type="EMBL" id="KKP59662.1"/>
    </source>
</evidence>
<accession>A0A0G0DX02</accession>
<dbReference type="PANTHER" id="PTHR17224:SF1">
    <property type="entry name" value="PEPTIDYL-TRNA HYDROLASE"/>
    <property type="match status" value="1"/>
</dbReference>
<organism evidence="8 9">
    <name type="scientific">Candidatus Magasanikbacteria bacterium GW2011_GWC2_34_16</name>
    <dbReference type="NCBI Taxonomy" id="1619045"/>
    <lineage>
        <taxon>Bacteria</taxon>
        <taxon>Candidatus Magasanikiibacteriota</taxon>
    </lineage>
</organism>
<evidence type="ECO:0000313" key="9">
    <source>
        <dbReference type="Proteomes" id="UP000034927"/>
    </source>
</evidence>
<protein>
    <recommendedName>
        <fullName evidence="6 7">Peptidyl-tRNA hydrolase</fullName>
        <shortName evidence="7">Pth</shortName>
        <ecNumber evidence="1 7">3.1.1.29</ecNumber>
    </recommendedName>
</protein>
<dbReference type="SUPFAM" id="SSF53178">
    <property type="entry name" value="Peptidyl-tRNA hydrolase-like"/>
    <property type="match status" value="1"/>
</dbReference>
<dbReference type="InterPro" id="IPR036416">
    <property type="entry name" value="Pept_tRNA_hydro_sf"/>
</dbReference>
<comment type="function">
    <text evidence="7">Hydrolyzes ribosome-free peptidyl-tRNAs (with 1 or more amino acids incorporated), which drop off the ribosome during protein synthesis, or as a result of ribosome stalling.</text>
</comment>
<dbReference type="PATRIC" id="fig|1619045.3.peg.168"/>
<evidence type="ECO:0000256" key="6">
    <source>
        <dbReference type="ARBA" id="ARBA00050038"/>
    </source>
</evidence>
<comment type="function">
    <text evidence="7">Catalyzes the release of premature peptidyl moieties from peptidyl-tRNA molecules trapped in stalled 50S ribosomal subunits, and thus maintains levels of free tRNAs and 50S ribosomes.</text>
</comment>